<reference evidence="6" key="1">
    <citation type="submission" date="2021-10" db="EMBL/GenBank/DDBJ databases">
        <title>Marinomonas pontica sp. nov., isolated from the Black Sea.</title>
        <authorList>
            <person name="Zhao L.-H."/>
            <person name="Xue J.-H."/>
        </authorList>
    </citation>
    <scope>NUCLEOTIDE SEQUENCE</scope>
    <source>
        <strain evidence="6">E8</strain>
    </source>
</reference>
<dbReference type="NCBIfam" id="NF007479">
    <property type="entry name" value="PRK10069.1"/>
    <property type="match status" value="1"/>
</dbReference>
<keyword evidence="3" id="KW-0058">Aromatic hydrocarbons catabolism</keyword>
<evidence type="ECO:0000313" key="6">
    <source>
        <dbReference type="EMBL" id="MCB5163038.1"/>
    </source>
</evidence>
<dbReference type="CDD" id="cd00667">
    <property type="entry name" value="ring_hydroxylating_dioxygenases_beta"/>
    <property type="match status" value="1"/>
</dbReference>
<evidence type="ECO:0000256" key="1">
    <source>
        <dbReference type="ARBA" id="ARBA00005211"/>
    </source>
</evidence>
<evidence type="ECO:0000256" key="3">
    <source>
        <dbReference type="ARBA" id="ARBA00022797"/>
    </source>
</evidence>
<evidence type="ECO:0000256" key="5">
    <source>
        <dbReference type="ARBA" id="ARBA00023002"/>
    </source>
</evidence>
<dbReference type="RefSeq" id="WP_226755382.1">
    <property type="nucleotide sequence ID" value="NZ_JAJATW010000032.1"/>
</dbReference>
<gene>
    <name evidence="6" type="ORF">LG368_14230</name>
</gene>
<dbReference type="EC" id="1.14.12.19" evidence="6"/>
<dbReference type="PANTHER" id="PTHR41534">
    <property type="entry name" value="BLR3401 PROTEIN"/>
    <property type="match status" value="1"/>
</dbReference>
<dbReference type="Pfam" id="PF00866">
    <property type="entry name" value="Ring_hydroxyl_B"/>
    <property type="match status" value="1"/>
</dbReference>
<keyword evidence="5 6" id="KW-0560">Oxidoreductase</keyword>
<comment type="pathway">
    <text evidence="1">Aromatic compound metabolism.</text>
</comment>
<dbReference type="InterPro" id="IPR000391">
    <property type="entry name" value="Rng_hydr_dOase-bsu"/>
</dbReference>
<keyword evidence="4 6" id="KW-0223">Dioxygenase</keyword>
<evidence type="ECO:0000256" key="4">
    <source>
        <dbReference type="ARBA" id="ARBA00022964"/>
    </source>
</evidence>
<dbReference type="InterPro" id="IPR032710">
    <property type="entry name" value="NTF2-like_dom_sf"/>
</dbReference>
<keyword evidence="7" id="KW-1185">Reference proteome</keyword>
<evidence type="ECO:0000256" key="2">
    <source>
        <dbReference type="ARBA" id="ARBA00009570"/>
    </source>
</evidence>
<protein>
    <submittedName>
        <fullName evidence="6">3-phenylpropionate/cinnamic acid dioxygenase subunit beta</fullName>
        <ecNumber evidence="6">1.14.12.19</ecNumber>
    </submittedName>
</protein>
<name>A0A9X1LFJ5_9GAMM</name>
<proteinExistence type="inferred from homology"/>
<dbReference type="GO" id="GO:0019380">
    <property type="term" value="P:3-phenylpropionate catabolic process"/>
    <property type="evidence" value="ECO:0007669"/>
    <property type="project" value="TreeGrafter"/>
</dbReference>
<accession>A0A9X1LFJ5</accession>
<dbReference type="SUPFAM" id="SSF54427">
    <property type="entry name" value="NTF2-like"/>
    <property type="match status" value="1"/>
</dbReference>
<dbReference type="EMBL" id="JAJATW010000032">
    <property type="protein sequence ID" value="MCB5163038.1"/>
    <property type="molecule type" value="Genomic_DNA"/>
</dbReference>
<dbReference type="PANTHER" id="PTHR41534:SF2">
    <property type="entry name" value="3-PHENYLPROPIONATE_CINNAMIC ACID DIOXYGENASE SUBUNIT BETA"/>
    <property type="match status" value="1"/>
</dbReference>
<sequence length="181" mass="21475">MMFYKSSDHLTPVSVEEYHRISTLLAKEYRILDEERFSDWLDLLHPEIHYWMPGIENRRRENPLEYGFFDSKHMAYFDDAIRDIKRRVSRFSQPSAWAENPGTRNVHIVAGIEAFYGEEAGEYCVYSTFQNIRSRGLDEEYIFSGRRYDTWSLVDGVLKLKKRLILMPNATLTCKNINTFI</sequence>
<comment type="caution">
    <text evidence="6">The sequence shown here is derived from an EMBL/GenBank/DDBJ whole genome shotgun (WGS) entry which is preliminary data.</text>
</comment>
<dbReference type="Proteomes" id="UP001139095">
    <property type="component" value="Unassembled WGS sequence"/>
</dbReference>
<comment type="similarity">
    <text evidence="2">Belongs to the bacterial ring-hydroxylating dioxygenase beta subunit family.</text>
</comment>
<dbReference type="GO" id="GO:0008695">
    <property type="term" value="F:3-phenylpropionate dioxygenase activity"/>
    <property type="evidence" value="ECO:0007669"/>
    <property type="project" value="UniProtKB-EC"/>
</dbReference>
<dbReference type="AlphaFoldDB" id="A0A9X1LFJ5"/>
<dbReference type="Gene3D" id="3.10.450.50">
    <property type="match status" value="1"/>
</dbReference>
<evidence type="ECO:0000313" key="7">
    <source>
        <dbReference type="Proteomes" id="UP001139095"/>
    </source>
</evidence>
<organism evidence="6 7">
    <name type="scientific">Marinomonas algarum</name>
    <dbReference type="NCBI Taxonomy" id="2883105"/>
    <lineage>
        <taxon>Bacteria</taxon>
        <taxon>Pseudomonadati</taxon>
        <taxon>Pseudomonadota</taxon>
        <taxon>Gammaproteobacteria</taxon>
        <taxon>Oceanospirillales</taxon>
        <taxon>Oceanospirillaceae</taxon>
        <taxon>Marinomonas</taxon>
    </lineage>
</organism>